<evidence type="ECO:0000313" key="5">
    <source>
        <dbReference type="Proteomes" id="UP001586593"/>
    </source>
</evidence>
<feature type="domain" description="Nudix hydrolase" evidence="3">
    <location>
        <begin position="5"/>
        <end position="141"/>
    </location>
</feature>
<dbReference type="Pfam" id="PF00293">
    <property type="entry name" value="NUDIX"/>
    <property type="match status" value="1"/>
</dbReference>
<dbReference type="PRINTS" id="PR00502">
    <property type="entry name" value="NUDIXFAMILY"/>
</dbReference>
<dbReference type="InterPro" id="IPR015797">
    <property type="entry name" value="NUDIX_hydrolase-like_dom_sf"/>
</dbReference>
<dbReference type="EMBL" id="JAZHXJ010000093">
    <property type="protein sequence ID" value="KAL1875313.1"/>
    <property type="molecule type" value="Genomic_DNA"/>
</dbReference>
<dbReference type="PANTHER" id="PTHR16099">
    <property type="entry name" value="8-OXO-DGTP DIPHOSPHATES NUDT15"/>
    <property type="match status" value="1"/>
</dbReference>
<evidence type="ECO:0000256" key="1">
    <source>
        <dbReference type="ARBA" id="ARBA00022801"/>
    </source>
</evidence>
<sequence>MAAQKRAVRVGVAAIIPDAQGRVLTGRRKGSTGSGRWAFPGGHQEFGESYFQCAEREVLEETGLDVRALTTVALTNDVFQDEGLHYVTIHVKCKKLNPDQEPKVLEPNKCEGWQWTTWAELREILGKPDGHNQLFLPIVNLLLENSDIERTIDSGQSLQ</sequence>
<dbReference type="SUPFAM" id="SSF55811">
    <property type="entry name" value="Nudix"/>
    <property type="match status" value="1"/>
</dbReference>
<dbReference type="Proteomes" id="UP001586593">
    <property type="component" value="Unassembled WGS sequence"/>
</dbReference>
<dbReference type="InterPro" id="IPR020084">
    <property type="entry name" value="NUDIX_hydrolase_CS"/>
</dbReference>
<proteinExistence type="inferred from homology"/>
<dbReference type="Gene3D" id="3.90.79.10">
    <property type="entry name" value="Nucleoside Triphosphate Pyrophosphohydrolase"/>
    <property type="match status" value="1"/>
</dbReference>
<name>A0ABR3XHA4_9PEZI</name>
<accession>A0ABR3XHA4</accession>
<gene>
    <name evidence="4" type="ORF">VTK73DRAFT_10150</name>
</gene>
<dbReference type="PROSITE" id="PS51462">
    <property type="entry name" value="NUDIX"/>
    <property type="match status" value="1"/>
</dbReference>
<evidence type="ECO:0000313" key="4">
    <source>
        <dbReference type="EMBL" id="KAL1875313.1"/>
    </source>
</evidence>
<dbReference type="PANTHER" id="PTHR16099:SF5">
    <property type="entry name" value="NUCLEOTIDE TRIPHOSPHATE DIPHOSPHATASE NUDT15"/>
    <property type="match status" value="1"/>
</dbReference>
<dbReference type="CDD" id="cd04678">
    <property type="entry name" value="NUDIX_MTH2_Nudt15"/>
    <property type="match status" value="1"/>
</dbReference>
<evidence type="ECO:0000259" key="3">
    <source>
        <dbReference type="PROSITE" id="PS51462"/>
    </source>
</evidence>
<reference evidence="4 5" key="1">
    <citation type="journal article" date="2024" name="Commun. Biol.">
        <title>Comparative genomic analysis of thermophilic fungi reveals convergent evolutionary adaptations and gene losses.</title>
        <authorList>
            <person name="Steindorff A.S."/>
            <person name="Aguilar-Pontes M.V."/>
            <person name="Robinson A.J."/>
            <person name="Andreopoulos B."/>
            <person name="LaButti K."/>
            <person name="Kuo A."/>
            <person name="Mondo S."/>
            <person name="Riley R."/>
            <person name="Otillar R."/>
            <person name="Haridas S."/>
            <person name="Lipzen A."/>
            <person name="Grimwood J."/>
            <person name="Schmutz J."/>
            <person name="Clum A."/>
            <person name="Reid I.D."/>
            <person name="Moisan M.C."/>
            <person name="Butler G."/>
            <person name="Nguyen T.T.M."/>
            <person name="Dewar K."/>
            <person name="Conant G."/>
            <person name="Drula E."/>
            <person name="Henrissat B."/>
            <person name="Hansel C."/>
            <person name="Singer S."/>
            <person name="Hutchinson M.I."/>
            <person name="de Vries R.P."/>
            <person name="Natvig D.O."/>
            <person name="Powell A.J."/>
            <person name="Tsang A."/>
            <person name="Grigoriev I.V."/>
        </authorList>
    </citation>
    <scope>NUCLEOTIDE SEQUENCE [LARGE SCALE GENOMIC DNA]</scope>
    <source>
        <strain evidence="4 5">ATCC 24622</strain>
    </source>
</reference>
<dbReference type="InterPro" id="IPR000086">
    <property type="entry name" value="NUDIX_hydrolase_dom"/>
</dbReference>
<organism evidence="4 5">
    <name type="scientific">Phialemonium thermophilum</name>
    <dbReference type="NCBI Taxonomy" id="223376"/>
    <lineage>
        <taxon>Eukaryota</taxon>
        <taxon>Fungi</taxon>
        <taxon>Dikarya</taxon>
        <taxon>Ascomycota</taxon>
        <taxon>Pezizomycotina</taxon>
        <taxon>Sordariomycetes</taxon>
        <taxon>Sordariomycetidae</taxon>
        <taxon>Cephalothecales</taxon>
        <taxon>Cephalothecaceae</taxon>
        <taxon>Phialemonium</taxon>
    </lineage>
</organism>
<comment type="caution">
    <text evidence="4">The sequence shown here is derived from an EMBL/GenBank/DDBJ whole genome shotgun (WGS) entry which is preliminary data.</text>
</comment>
<keyword evidence="1 2" id="KW-0378">Hydrolase</keyword>
<keyword evidence="5" id="KW-1185">Reference proteome</keyword>
<comment type="similarity">
    <text evidence="2">Belongs to the Nudix hydrolase family.</text>
</comment>
<dbReference type="PROSITE" id="PS00893">
    <property type="entry name" value="NUDIX_BOX"/>
    <property type="match status" value="1"/>
</dbReference>
<protein>
    <recommendedName>
        <fullName evidence="3">Nudix hydrolase domain-containing protein</fullName>
    </recommendedName>
</protein>
<evidence type="ECO:0000256" key="2">
    <source>
        <dbReference type="RuleBase" id="RU003476"/>
    </source>
</evidence>
<dbReference type="InterPro" id="IPR020476">
    <property type="entry name" value="Nudix_hydrolase"/>
</dbReference>